<dbReference type="PANTHER" id="PTHR18952:SF137">
    <property type="entry name" value="CARBONIC ANHYDRASE"/>
    <property type="match status" value="1"/>
</dbReference>
<gene>
    <name evidence="6" type="primary">Dyak\GE10767</name>
    <name evidence="6" type="synonym">dyak_GLEANR_10663</name>
    <name evidence="6" type="synonym">GE10767</name>
    <name evidence="6" type="ORF">Dyak_GE10767</name>
</gene>
<keyword evidence="3 4" id="KW-0862">Zinc</keyword>
<dbReference type="AlphaFoldDB" id="A0A0R1E661"/>
<evidence type="ECO:0000256" key="3">
    <source>
        <dbReference type="ARBA" id="ARBA00022833"/>
    </source>
</evidence>
<dbReference type="EMBL" id="CM000160">
    <property type="protein sequence ID" value="KRK04511.1"/>
    <property type="molecule type" value="Genomic_DNA"/>
</dbReference>
<sequence>MFLVARSVVPINSGTRSHFGFNYDKQGRDWKVKGCQRQSPIALWSCNTITCDVPKLKFVNYHKSLCDPLSVINNGLTVLMRIPKTVDGSRPSLCISTKGQQVFEAEQLHFHWGSALSKGSEHSLDGNYYDGEMHIVHKNACYQTNKEAALHPNGFAVLALFIRHLEHPYIETPAMNLICKQVSSIGKLDDSCPLEDSMAMQDLFASIDSQKYLTYQGSLTTPPCAEAVIWFVFQTPLEVPKELWQNFWQLRDSRDQRVLNTYRELQDDRNRPVYRSKGKCICCFMQKLNPSA</sequence>
<keyword evidence="4 6" id="KW-0456">Lyase</keyword>
<dbReference type="InterPro" id="IPR018338">
    <property type="entry name" value="Carbonic_anhydrase_a-class_CS"/>
</dbReference>
<dbReference type="PANTHER" id="PTHR18952">
    <property type="entry name" value="CARBONIC ANHYDRASE"/>
    <property type="match status" value="1"/>
</dbReference>
<dbReference type="Proteomes" id="UP000002282">
    <property type="component" value="Chromosome 3R"/>
</dbReference>
<dbReference type="OrthoDB" id="429145at2759"/>
<evidence type="ECO:0000313" key="6">
    <source>
        <dbReference type="EMBL" id="KRK04511.1"/>
    </source>
</evidence>
<dbReference type="Pfam" id="PF00194">
    <property type="entry name" value="Carb_anhydrase"/>
    <property type="match status" value="1"/>
</dbReference>
<dbReference type="GO" id="GO:0005737">
    <property type="term" value="C:cytoplasm"/>
    <property type="evidence" value="ECO:0007669"/>
    <property type="project" value="TreeGrafter"/>
</dbReference>
<evidence type="ECO:0000313" key="7">
    <source>
        <dbReference type="Proteomes" id="UP000002282"/>
    </source>
</evidence>
<reference evidence="6 7" key="2">
    <citation type="journal article" date="2007" name="PLoS Biol.">
        <title>Principles of genome evolution in the Drosophila melanogaster species group.</title>
        <authorList>
            <person name="Ranz J.M."/>
            <person name="Maurin D."/>
            <person name="Chan Y.S."/>
            <person name="von Grotthuss M."/>
            <person name="Hillier L.W."/>
            <person name="Roote J."/>
            <person name="Ashburner M."/>
            <person name="Bergman C.M."/>
        </authorList>
    </citation>
    <scope>NUCLEOTIDE SEQUENCE [LARGE SCALE GENOMIC DNA]</scope>
    <source>
        <strain evidence="7">Tai18E2 / Tucson 14021-0261.01</strain>
    </source>
</reference>
<proteinExistence type="inferred from homology"/>
<evidence type="ECO:0000256" key="1">
    <source>
        <dbReference type="ARBA" id="ARBA00010718"/>
    </source>
</evidence>
<dbReference type="Gene3D" id="3.10.200.10">
    <property type="entry name" value="Alpha carbonic anhydrase"/>
    <property type="match status" value="1"/>
</dbReference>
<comment type="cofactor">
    <cofactor evidence="4">
        <name>Zn(2+)</name>
        <dbReference type="ChEBI" id="CHEBI:29105"/>
    </cofactor>
</comment>
<evidence type="ECO:0000256" key="2">
    <source>
        <dbReference type="ARBA" id="ARBA00022723"/>
    </source>
</evidence>
<keyword evidence="2 4" id="KW-0479">Metal-binding</keyword>
<dbReference type="PROSITE" id="PS51144">
    <property type="entry name" value="ALPHA_CA_2"/>
    <property type="match status" value="1"/>
</dbReference>
<dbReference type="GO" id="GO:0008270">
    <property type="term" value="F:zinc ion binding"/>
    <property type="evidence" value="ECO:0007669"/>
    <property type="project" value="UniProtKB-UniRule"/>
</dbReference>
<dbReference type="InterPro" id="IPR023561">
    <property type="entry name" value="Carbonic_anhydrase_a-class"/>
</dbReference>
<dbReference type="InterPro" id="IPR036398">
    <property type="entry name" value="CA_dom_sf"/>
</dbReference>
<reference evidence="6 7" key="1">
    <citation type="journal article" date="2007" name="Nature">
        <title>Evolution of genes and genomes on the Drosophila phylogeny.</title>
        <authorList>
            <consortium name="Drosophila 12 Genomes Consortium"/>
            <person name="Clark A.G."/>
            <person name="Eisen M.B."/>
            <person name="Smith D.R."/>
            <person name="Bergman C.M."/>
            <person name="Oliver B."/>
            <person name="Markow T.A."/>
            <person name="Kaufman T.C."/>
            <person name="Kellis M."/>
            <person name="Gelbart W."/>
            <person name="Iyer V.N."/>
            <person name="Pollard D.A."/>
            <person name="Sackton T.B."/>
            <person name="Larracuente A.M."/>
            <person name="Singh N.D."/>
            <person name="Abad J.P."/>
            <person name="Abt D.N."/>
            <person name="Adryan B."/>
            <person name="Aguade M."/>
            <person name="Akashi H."/>
            <person name="Anderson W.W."/>
            <person name="Aquadro C.F."/>
            <person name="Ardell D.H."/>
            <person name="Arguello R."/>
            <person name="Artieri C.G."/>
            <person name="Barbash D.A."/>
            <person name="Barker D."/>
            <person name="Barsanti P."/>
            <person name="Batterham P."/>
            <person name="Batzoglou S."/>
            <person name="Begun D."/>
            <person name="Bhutkar A."/>
            <person name="Blanco E."/>
            <person name="Bosak S.A."/>
            <person name="Bradley R.K."/>
            <person name="Brand A.D."/>
            <person name="Brent M.R."/>
            <person name="Brooks A.N."/>
            <person name="Brown R.H."/>
            <person name="Butlin R.K."/>
            <person name="Caggese C."/>
            <person name="Calvi B.R."/>
            <person name="Bernardo de Carvalho A."/>
            <person name="Caspi A."/>
            <person name="Castrezana S."/>
            <person name="Celniker S.E."/>
            <person name="Chang J.L."/>
            <person name="Chapple C."/>
            <person name="Chatterji S."/>
            <person name="Chinwalla A."/>
            <person name="Civetta A."/>
            <person name="Clifton S.W."/>
            <person name="Comeron J.M."/>
            <person name="Costello J.C."/>
            <person name="Coyne J.A."/>
            <person name="Daub J."/>
            <person name="David R.G."/>
            <person name="Delcher A.L."/>
            <person name="Delehaunty K."/>
            <person name="Do C.B."/>
            <person name="Ebling H."/>
            <person name="Edwards K."/>
            <person name="Eickbush T."/>
            <person name="Evans J.D."/>
            <person name="Filipski A."/>
            <person name="Findeiss S."/>
            <person name="Freyhult E."/>
            <person name="Fulton L."/>
            <person name="Fulton R."/>
            <person name="Garcia A.C."/>
            <person name="Gardiner A."/>
            <person name="Garfield D.A."/>
            <person name="Garvin B.E."/>
            <person name="Gibson G."/>
            <person name="Gilbert D."/>
            <person name="Gnerre S."/>
            <person name="Godfrey J."/>
            <person name="Good R."/>
            <person name="Gotea V."/>
            <person name="Gravely B."/>
            <person name="Greenberg A.J."/>
            <person name="Griffiths-Jones S."/>
            <person name="Gross S."/>
            <person name="Guigo R."/>
            <person name="Gustafson E.A."/>
            <person name="Haerty W."/>
            <person name="Hahn M.W."/>
            <person name="Halligan D.L."/>
            <person name="Halpern A.L."/>
            <person name="Halter G.M."/>
            <person name="Han M.V."/>
            <person name="Heger A."/>
            <person name="Hillier L."/>
            <person name="Hinrichs A.S."/>
            <person name="Holmes I."/>
            <person name="Hoskins R.A."/>
            <person name="Hubisz M.J."/>
            <person name="Hultmark D."/>
            <person name="Huntley M.A."/>
            <person name="Jaffe D.B."/>
            <person name="Jagadeeshan S."/>
            <person name="Jeck W.R."/>
            <person name="Johnson J."/>
            <person name="Jones C.D."/>
            <person name="Jordan W.C."/>
            <person name="Karpen G.H."/>
            <person name="Kataoka E."/>
            <person name="Keightley P.D."/>
            <person name="Kheradpour P."/>
            <person name="Kirkness E.F."/>
            <person name="Koerich L.B."/>
            <person name="Kristiansen K."/>
            <person name="Kudrna D."/>
            <person name="Kulathinal R.J."/>
            <person name="Kumar S."/>
            <person name="Kwok R."/>
            <person name="Lander E."/>
            <person name="Langley C.H."/>
            <person name="Lapoint R."/>
            <person name="Lazzaro B.P."/>
            <person name="Lee S.J."/>
            <person name="Levesque L."/>
            <person name="Li R."/>
            <person name="Lin C.F."/>
            <person name="Lin M.F."/>
            <person name="Lindblad-Toh K."/>
            <person name="Llopart A."/>
            <person name="Long M."/>
            <person name="Low L."/>
            <person name="Lozovsky E."/>
            <person name="Lu J."/>
            <person name="Luo M."/>
            <person name="Machado C.A."/>
            <person name="Makalowski W."/>
            <person name="Marzo M."/>
            <person name="Matsuda M."/>
            <person name="Matzkin L."/>
            <person name="McAllister B."/>
            <person name="McBride C.S."/>
            <person name="McKernan B."/>
            <person name="McKernan K."/>
            <person name="Mendez-Lago M."/>
            <person name="Minx P."/>
            <person name="Mollenhauer M.U."/>
            <person name="Montooth K."/>
            <person name="Mount S.M."/>
            <person name="Mu X."/>
            <person name="Myers E."/>
            <person name="Negre B."/>
            <person name="Newfeld S."/>
            <person name="Nielsen R."/>
            <person name="Noor M.A."/>
            <person name="O'Grady P."/>
            <person name="Pachter L."/>
            <person name="Papaceit M."/>
            <person name="Parisi M.J."/>
            <person name="Parisi M."/>
            <person name="Parts L."/>
            <person name="Pedersen J.S."/>
            <person name="Pesole G."/>
            <person name="Phillippy A.M."/>
            <person name="Ponting C.P."/>
            <person name="Pop M."/>
            <person name="Porcelli D."/>
            <person name="Powell J.R."/>
            <person name="Prohaska S."/>
            <person name="Pruitt K."/>
            <person name="Puig M."/>
            <person name="Quesneville H."/>
            <person name="Ram K.R."/>
            <person name="Rand D."/>
            <person name="Rasmussen M.D."/>
            <person name="Reed L.K."/>
            <person name="Reenan R."/>
            <person name="Reily A."/>
            <person name="Remington K.A."/>
            <person name="Rieger T.T."/>
            <person name="Ritchie M.G."/>
            <person name="Robin C."/>
            <person name="Rogers Y.H."/>
            <person name="Rohde C."/>
            <person name="Rozas J."/>
            <person name="Rubenfield M.J."/>
            <person name="Ruiz A."/>
            <person name="Russo S."/>
            <person name="Salzberg S.L."/>
            <person name="Sanchez-Gracia A."/>
            <person name="Saranga D.J."/>
            <person name="Sato H."/>
            <person name="Schaeffer S.W."/>
            <person name="Schatz M.C."/>
            <person name="Schlenke T."/>
            <person name="Schwartz R."/>
            <person name="Segarra C."/>
            <person name="Singh R.S."/>
            <person name="Sirot L."/>
            <person name="Sirota M."/>
            <person name="Sisneros N.B."/>
            <person name="Smith C.D."/>
            <person name="Smith T.F."/>
            <person name="Spieth J."/>
            <person name="Stage D.E."/>
            <person name="Stark A."/>
            <person name="Stephan W."/>
            <person name="Strausberg R.L."/>
            <person name="Strempel S."/>
            <person name="Sturgill D."/>
            <person name="Sutton G."/>
            <person name="Sutton G.G."/>
            <person name="Tao W."/>
            <person name="Teichmann S."/>
            <person name="Tobari Y.N."/>
            <person name="Tomimura Y."/>
            <person name="Tsolas J.M."/>
            <person name="Valente V.L."/>
            <person name="Venter E."/>
            <person name="Venter J.C."/>
            <person name="Vicario S."/>
            <person name="Vieira F.G."/>
            <person name="Vilella A.J."/>
            <person name="Villasante A."/>
            <person name="Walenz B."/>
            <person name="Wang J."/>
            <person name="Wasserman M."/>
            <person name="Watts T."/>
            <person name="Wilson D."/>
            <person name="Wilson R.K."/>
            <person name="Wing R.A."/>
            <person name="Wolfner M.F."/>
            <person name="Wong A."/>
            <person name="Wong G.K."/>
            <person name="Wu C.I."/>
            <person name="Wu G."/>
            <person name="Yamamoto D."/>
            <person name="Yang H.P."/>
            <person name="Yang S.P."/>
            <person name="Yorke J.A."/>
            <person name="Yoshida K."/>
            <person name="Zdobnov E."/>
            <person name="Zhang P."/>
            <person name="Zhang Y."/>
            <person name="Zimin A.V."/>
            <person name="Baldwin J."/>
            <person name="Abdouelleil A."/>
            <person name="Abdulkadir J."/>
            <person name="Abebe A."/>
            <person name="Abera B."/>
            <person name="Abreu J."/>
            <person name="Acer S.C."/>
            <person name="Aftuck L."/>
            <person name="Alexander A."/>
            <person name="An P."/>
            <person name="Anderson E."/>
            <person name="Anderson S."/>
            <person name="Arachi H."/>
            <person name="Azer M."/>
            <person name="Bachantsang P."/>
            <person name="Barry A."/>
            <person name="Bayul T."/>
            <person name="Berlin A."/>
            <person name="Bessette D."/>
            <person name="Bloom T."/>
            <person name="Blye J."/>
            <person name="Boguslavskiy L."/>
            <person name="Bonnet C."/>
            <person name="Boukhgalter B."/>
            <person name="Bourzgui I."/>
            <person name="Brown A."/>
            <person name="Cahill P."/>
            <person name="Channer S."/>
            <person name="Cheshatsang Y."/>
            <person name="Chuda L."/>
            <person name="Citroen M."/>
            <person name="Collymore A."/>
            <person name="Cooke P."/>
            <person name="Costello M."/>
            <person name="D'Aco K."/>
            <person name="Daza R."/>
            <person name="De Haan G."/>
            <person name="DeGray S."/>
            <person name="DeMaso C."/>
            <person name="Dhargay N."/>
            <person name="Dooley K."/>
            <person name="Dooley E."/>
            <person name="Doricent M."/>
            <person name="Dorje P."/>
            <person name="Dorjee K."/>
            <person name="Dupes A."/>
            <person name="Elong R."/>
            <person name="Falk J."/>
            <person name="Farina A."/>
            <person name="Faro S."/>
            <person name="Ferguson D."/>
            <person name="Fisher S."/>
            <person name="Foley C.D."/>
            <person name="Franke A."/>
            <person name="Friedrich D."/>
            <person name="Gadbois L."/>
            <person name="Gearin G."/>
            <person name="Gearin C.R."/>
            <person name="Giannoukos G."/>
            <person name="Goode T."/>
            <person name="Graham J."/>
            <person name="Grandbois E."/>
            <person name="Grewal S."/>
            <person name="Gyaltsen K."/>
            <person name="Hafez N."/>
            <person name="Hagos B."/>
            <person name="Hall J."/>
            <person name="Henson C."/>
            <person name="Hollinger A."/>
            <person name="Honan T."/>
            <person name="Huard M.D."/>
            <person name="Hughes L."/>
            <person name="Hurhula B."/>
            <person name="Husby M.E."/>
            <person name="Kamat A."/>
            <person name="Kanga B."/>
            <person name="Kashin S."/>
            <person name="Khazanovich D."/>
            <person name="Kisner P."/>
            <person name="Lance K."/>
            <person name="Lara M."/>
            <person name="Lee W."/>
            <person name="Lennon N."/>
            <person name="Letendre F."/>
            <person name="LeVine R."/>
            <person name="Lipovsky A."/>
            <person name="Liu X."/>
            <person name="Liu J."/>
            <person name="Liu S."/>
            <person name="Lokyitsang T."/>
            <person name="Lokyitsang Y."/>
            <person name="Lubonja R."/>
            <person name="Lui A."/>
            <person name="MacDonald P."/>
            <person name="Magnisalis V."/>
            <person name="Maru K."/>
            <person name="Matthews C."/>
            <person name="McCusker W."/>
            <person name="McDonough S."/>
            <person name="Mehta T."/>
            <person name="Meldrim J."/>
            <person name="Meneus L."/>
            <person name="Mihai O."/>
            <person name="Mihalev A."/>
            <person name="Mihova T."/>
            <person name="Mittelman R."/>
            <person name="Mlenga V."/>
            <person name="Montmayeur A."/>
            <person name="Mulrain L."/>
            <person name="Navidi A."/>
            <person name="Naylor J."/>
            <person name="Negash T."/>
            <person name="Nguyen T."/>
            <person name="Nguyen N."/>
            <person name="Nicol R."/>
            <person name="Norbu C."/>
            <person name="Norbu N."/>
            <person name="Novod N."/>
            <person name="O'Neill B."/>
            <person name="Osman S."/>
            <person name="Markiewicz E."/>
            <person name="Oyono O.L."/>
            <person name="Patti C."/>
            <person name="Phunkhang P."/>
            <person name="Pierre F."/>
            <person name="Priest M."/>
            <person name="Raghuraman S."/>
            <person name="Rege F."/>
            <person name="Reyes R."/>
            <person name="Rise C."/>
            <person name="Rogov P."/>
            <person name="Ross K."/>
            <person name="Ryan E."/>
            <person name="Settipalli S."/>
            <person name="Shea T."/>
            <person name="Sherpa N."/>
            <person name="Shi L."/>
            <person name="Shih D."/>
            <person name="Sparrow T."/>
            <person name="Spaulding J."/>
            <person name="Stalker J."/>
            <person name="Stange-Thomann N."/>
            <person name="Stavropoulos S."/>
            <person name="Stone C."/>
            <person name="Strader C."/>
            <person name="Tesfaye S."/>
            <person name="Thomson T."/>
            <person name="Thoulutsang Y."/>
            <person name="Thoulutsang D."/>
            <person name="Topham K."/>
            <person name="Topping I."/>
            <person name="Tsamla T."/>
            <person name="Vassiliev H."/>
            <person name="Vo A."/>
            <person name="Wangchuk T."/>
            <person name="Wangdi T."/>
            <person name="Weiand M."/>
            <person name="Wilkinson J."/>
            <person name="Wilson A."/>
            <person name="Yadav S."/>
            <person name="Young G."/>
            <person name="Yu Q."/>
            <person name="Zembek L."/>
            <person name="Zhong D."/>
            <person name="Zimmer A."/>
            <person name="Zwirko Z."/>
            <person name="Jaffe D.B."/>
            <person name="Alvarez P."/>
            <person name="Brockman W."/>
            <person name="Butler J."/>
            <person name="Chin C."/>
            <person name="Gnerre S."/>
            <person name="Grabherr M."/>
            <person name="Kleber M."/>
            <person name="Mauceli E."/>
            <person name="MacCallum I."/>
        </authorList>
    </citation>
    <scope>NUCLEOTIDE SEQUENCE [LARGE SCALE GENOMIC DNA]</scope>
    <source>
        <strain evidence="7">Tai18E2 / Tucson 14021-0261.01</strain>
    </source>
</reference>
<dbReference type="KEGG" id="dya:Dyak_GE10767"/>
<keyword evidence="7" id="KW-1185">Reference proteome</keyword>
<dbReference type="CDD" id="cd00326">
    <property type="entry name" value="alpha_CA"/>
    <property type="match status" value="1"/>
</dbReference>
<dbReference type="PROSITE" id="PS00162">
    <property type="entry name" value="ALPHA_CA_1"/>
    <property type="match status" value="1"/>
</dbReference>
<name>A0A0R1E661_DROYA</name>
<feature type="domain" description="Alpha-carbonic anhydrase" evidence="5">
    <location>
        <begin position="17"/>
        <end position="277"/>
    </location>
</feature>
<protein>
    <recommendedName>
        <fullName evidence="4">Carbonic anhydrase</fullName>
        <ecNumber evidence="4">4.2.1.1</ecNumber>
    </recommendedName>
</protein>
<dbReference type="InterPro" id="IPR001148">
    <property type="entry name" value="CA_dom"/>
</dbReference>
<dbReference type="GO" id="GO:0004089">
    <property type="term" value="F:carbonate dehydratase activity"/>
    <property type="evidence" value="ECO:0007669"/>
    <property type="project" value="UniProtKB-UniRule"/>
</dbReference>
<evidence type="ECO:0000259" key="5">
    <source>
        <dbReference type="PROSITE" id="PS51144"/>
    </source>
</evidence>
<organism evidence="6 7">
    <name type="scientific">Drosophila yakuba</name>
    <name type="common">Fruit fly</name>
    <dbReference type="NCBI Taxonomy" id="7245"/>
    <lineage>
        <taxon>Eukaryota</taxon>
        <taxon>Metazoa</taxon>
        <taxon>Ecdysozoa</taxon>
        <taxon>Arthropoda</taxon>
        <taxon>Hexapoda</taxon>
        <taxon>Insecta</taxon>
        <taxon>Pterygota</taxon>
        <taxon>Neoptera</taxon>
        <taxon>Endopterygota</taxon>
        <taxon>Diptera</taxon>
        <taxon>Brachycera</taxon>
        <taxon>Muscomorpha</taxon>
        <taxon>Ephydroidea</taxon>
        <taxon>Drosophilidae</taxon>
        <taxon>Drosophila</taxon>
        <taxon>Sophophora</taxon>
    </lineage>
</organism>
<comment type="catalytic activity">
    <reaction evidence="4">
        <text>hydrogencarbonate + H(+) = CO2 + H2O</text>
        <dbReference type="Rhea" id="RHEA:10748"/>
        <dbReference type="ChEBI" id="CHEBI:15377"/>
        <dbReference type="ChEBI" id="CHEBI:15378"/>
        <dbReference type="ChEBI" id="CHEBI:16526"/>
        <dbReference type="ChEBI" id="CHEBI:17544"/>
        <dbReference type="EC" id="4.2.1.1"/>
    </reaction>
</comment>
<dbReference type="SUPFAM" id="SSF51069">
    <property type="entry name" value="Carbonic anhydrase"/>
    <property type="match status" value="1"/>
</dbReference>
<comment type="function">
    <text evidence="4">Reversible hydration of carbon dioxide.</text>
</comment>
<dbReference type="SMR" id="A0A0R1E661"/>
<accession>A0A0R1E661</accession>
<dbReference type="SMART" id="SM01057">
    <property type="entry name" value="Carb_anhydrase"/>
    <property type="match status" value="1"/>
</dbReference>
<dbReference type="EC" id="4.2.1.1" evidence="4"/>
<evidence type="ECO:0000256" key="4">
    <source>
        <dbReference type="RuleBase" id="RU367011"/>
    </source>
</evidence>
<comment type="similarity">
    <text evidence="1 4">Belongs to the alpha-carbonic anhydrase family.</text>
</comment>